<organism evidence="5">
    <name type="scientific">Dissoconium aciculare CBS 342.82</name>
    <dbReference type="NCBI Taxonomy" id="1314786"/>
    <lineage>
        <taxon>Eukaryota</taxon>
        <taxon>Fungi</taxon>
        <taxon>Dikarya</taxon>
        <taxon>Ascomycota</taxon>
        <taxon>Pezizomycotina</taxon>
        <taxon>Dothideomycetes</taxon>
        <taxon>Dothideomycetidae</taxon>
        <taxon>Mycosphaerellales</taxon>
        <taxon>Dissoconiaceae</taxon>
        <taxon>Dissoconium</taxon>
    </lineage>
</organism>
<dbReference type="AlphaFoldDB" id="A0A6J3MEZ2"/>
<feature type="binding site" evidence="1">
    <location>
        <position position="189"/>
    </location>
    <ligand>
        <name>2-oxoglutarate</name>
        <dbReference type="ChEBI" id="CHEBI:16810"/>
    </ligand>
</feature>
<dbReference type="GO" id="GO:0008198">
    <property type="term" value="F:ferrous iron binding"/>
    <property type="evidence" value="ECO:0007669"/>
    <property type="project" value="TreeGrafter"/>
</dbReference>
<dbReference type="InterPro" id="IPR027450">
    <property type="entry name" value="AlkB-like"/>
</dbReference>
<dbReference type="PROSITE" id="PS51471">
    <property type="entry name" value="FE2OG_OXY"/>
    <property type="match status" value="1"/>
</dbReference>
<dbReference type="InterPro" id="IPR005123">
    <property type="entry name" value="Oxoglu/Fe-dep_dioxygenase_dom"/>
</dbReference>
<name>A0A6J3MEZ2_9PEZI</name>
<dbReference type="Gene3D" id="2.60.120.590">
    <property type="entry name" value="Alpha-ketoglutarate-dependent dioxygenase AlkB-like"/>
    <property type="match status" value="1"/>
</dbReference>
<dbReference type="RefSeq" id="XP_033463612.1">
    <property type="nucleotide sequence ID" value="XM_033604055.1"/>
</dbReference>
<dbReference type="Proteomes" id="UP000504637">
    <property type="component" value="Unplaced"/>
</dbReference>
<dbReference type="InterPro" id="IPR032852">
    <property type="entry name" value="ALKBH2"/>
</dbReference>
<feature type="binding site" evidence="1">
    <location>
        <position position="277"/>
    </location>
    <ligand>
        <name>2-oxoglutarate</name>
        <dbReference type="ChEBI" id="CHEBI:16810"/>
    </ligand>
</feature>
<evidence type="ECO:0000259" key="3">
    <source>
        <dbReference type="PROSITE" id="PS51471"/>
    </source>
</evidence>
<feature type="binding site" evidence="1">
    <location>
        <position position="202"/>
    </location>
    <ligand>
        <name>substrate</name>
    </ligand>
</feature>
<evidence type="ECO:0000313" key="4">
    <source>
        <dbReference type="Proteomes" id="UP000504637"/>
    </source>
</evidence>
<dbReference type="GO" id="GO:0051747">
    <property type="term" value="F:cytosine C-5 DNA demethylase activity"/>
    <property type="evidence" value="ECO:0007669"/>
    <property type="project" value="TreeGrafter"/>
</dbReference>
<dbReference type="OrthoDB" id="545910at2759"/>
<keyword evidence="4" id="KW-1185">Reference proteome</keyword>
<evidence type="ECO:0000256" key="2">
    <source>
        <dbReference type="SAM" id="MobiDB-lite"/>
    </source>
</evidence>
<dbReference type="GO" id="GO:0035516">
    <property type="term" value="F:broad specificity oxidative DNA demethylase activity"/>
    <property type="evidence" value="ECO:0007669"/>
    <property type="project" value="TreeGrafter"/>
</dbReference>
<reference evidence="5" key="3">
    <citation type="submission" date="2025-08" db="UniProtKB">
        <authorList>
            <consortium name="RefSeq"/>
        </authorList>
    </citation>
    <scope>IDENTIFICATION</scope>
    <source>
        <strain evidence="5">CBS 342.82</strain>
    </source>
</reference>
<feature type="binding site" evidence="1">
    <location>
        <position position="283"/>
    </location>
    <ligand>
        <name>2-oxoglutarate</name>
        <dbReference type="ChEBI" id="CHEBI:16810"/>
    </ligand>
</feature>
<dbReference type="GeneID" id="54361855"/>
<feature type="region of interest" description="Disordered" evidence="2">
    <location>
        <begin position="1"/>
        <end position="38"/>
    </location>
</feature>
<protein>
    <recommendedName>
        <fullName evidence="3">Fe2OG dioxygenase domain-containing protein</fullName>
    </recommendedName>
</protein>
<evidence type="ECO:0000313" key="5">
    <source>
        <dbReference type="RefSeq" id="XP_033463612.1"/>
    </source>
</evidence>
<proteinExistence type="predicted"/>
<reference evidence="5" key="2">
    <citation type="submission" date="2020-04" db="EMBL/GenBank/DDBJ databases">
        <authorList>
            <consortium name="NCBI Genome Project"/>
        </authorList>
    </citation>
    <scope>NUCLEOTIDE SEQUENCE</scope>
    <source>
        <strain evidence="5">CBS 342.82</strain>
    </source>
</reference>
<dbReference type="SUPFAM" id="SSF51197">
    <property type="entry name" value="Clavaminate synthase-like"/>
    <property type="match status" value="1"/>
</dbReference>
<gene>
    <name evidence="5" type="ORF">K489DRAFT_377001</name>
</gene>
<sequence>MSKRPRTLDSFFVSPPNKKRQTENAANEVKPQNQAQSKHTTYPFAVAELPTDLQEILQFVPSSEGRDIADQPDLDLVYYQPYIPKGAEKELFEFLRQNLFFYRVKYSIKRGPVETQINTPRFTTVFGLDESSRFSPDGSVIVDAASQKPVPKDRYQCQPRPIPQCLDSLRILAENVTGCKFNFTLVNYYASGDDSISYHSDDERFLGVDPAIASMSLGARRDFLMKHKPTAAKHSSETQPMKMPMASGDMILMRGKTQSNWLHSIPKRKGGEAEKGRINITFRRAKVKGGTENYYRYNVGQGDVYRWDPGSRSMVIWKG</sequence>
<evidence type="ECO:0000256" key="1">
    <source>
        <dbReference type="PIRSR" id="PIRSR632852-1"/>
    </source>
</evidence>
<feature type="binding site" evidence="1">
    <location>
        <position position="281"/>
    </location>
    <ligand>
        <name>2-oxoglutarate</name>
        <dbReference type="ChEBI" id="CHEBI:16810"/>
    </ligand>
</feature>
<feature type="binding site" evidence="1">
    <location>
        <position position="263"/>
    </location>
    <ligand>
        <name>2-oxoglutarate</name>
        <dbReference type="ChEBI" id="CHEBI:16810"/>
    </ligand>
</feature>
<dbReference type="Pfam" id="PF13532">
    <property type="entry name" value="2OG-FeII_Oxy_2"/>
    <property type="match status" value="1"/>
</dbReference>
<feature type="domain" description="Fe2OG dioxygenase" evidence="3">
    <location>
        <begin position="180"/>
        <end position="286"/>
    </location>
</feature>
<reference evidence="5" key="1">
    <citation type="submission" date="2020-01" db="EMBL/GenBank/DDBJ databases">
        <authorList>
            <consortium name="DOE Joint Genome Institute"/>
            <person name="Haridas S."/>
            <person name="Albert R."/>
            <person name="Binder M."/>
            <person name="Bloem J."/>
            <person name="Labutti K."/>
            <person name="Salamov A."/>
            <person name="Andreopoulos B."/>
            <person name="Baker S.E."/>
            <person name="Barry K."/>
            <person name="Bills G."/>
            <person name="Bluhm B.H."/>
            <person name="Cannon C."/>
            <person name="Castanera R."/>
            <person name="Culley D.E."/>
            <person name="Daum C."/>
            <person name="Ezra D."/>
            <person name="Gonzalez J.B."/>
            <person name="Henrissat B."/>
            <person name="Kuo A."/>
            <person name="Liang C."/>
            <person name="Lipzen A."/>
            <person name="Lutzoni F."/>
            <person name="Magnuson J."/>
            <person name="Mondo S."/>
            <person name="Nolan M."/>
            <person name="Ohm R."/>
            <person name="Pangilinan J."/>
            <person name="Park H.-J."/>
            <person name="Ramirez L."/>
            <person name="Alfaro M."/>
            <person name="Sun H."/>
            <person name="Tritt A."/>
            <person name="Yoshinaga Y."/>
            <person name="Zwiers L.-H."/>
            <person name="Turgeon B.G."/>
            <person name="Goodwin S.B."/>
            <person name="Spatafora J.W."/>
            <person name="Crous P.W."/>
            <person name="Grigoriev I.V."/>
        </authorList>
    </citation>
    <scope>NUCLEOTIDE SEQUENCE</scope>
    <source>
        <strain evidence="5">CBS 342.82</strain>
    </source>
</reference>
<dbReference type="PANTHER" id="PTHR31573">
    <property type="entry name" value="ALPHA-KETOGLUTARATE-DEPENDENT DIOXYGENASE ALKB HOMOLOG 2"/>
    <property type="match status" value="1"/>
</dbReference>
<dbReference type="InterPro" id="IPR037151">
    <property type="entry name" value="AlkB-like_sf"/>
</dbReference>
<feature type="binding site" evidence="1">
    <location>
        <position position="187"/>
    </location>
    <ligand>
        <name>2-oxoglutarate</name>
        <dbReference type="ChEBI" id="CHEBI:16810"/>
    </ligand>
</feature>
<dbReference type="PANTHER" id="PTHR31573:SF1">
    <property type="entry name" value="DNA OXIDATIVE DEMETHYLASE ALKBH2"/>
    <property type="match status" value="1"/>
</dbReference>
<feature type="binding site" evidence="1">
    <location>
        <position position="199"/>
    </location>
    <ligand>
        <name>2-oxoglutarate</name>
        <dbReference type="ChEBI" id="CHEBI:16810"/>
    </ligand>
</feature>
<dbReference type="GO" id="GO:0006307">
    <property type="term" value="P:DNA alkylation repair"/>
    <property type="evidence" value="ECO:0007669"/>
    <property type="project" value="TreeGrafter"/>
</dbReference>
<accession>A0A6J3MEZ2</accession>